<comment type="catalytic activity">
    <reaction evidence="11">
        <text>L-homoserine + NADP(+) = L-aspartate 4-semialdehyde + NADPH + H(+)</text>
        <dbReference type="Rhea" id="RHEA:15761"/>
        <dbReference type="ChEBI" id="CHEBI:15378"/>
        <dbReference type="ChEBI" id="CHEBI:57476"/>
        <dbReference type="ChEBI" id="CHEBI:57783"/>
        <dbReference type="ChEBI" id="CHEBI:58349"/>
        <dbReference type="ChEBI" id="CHEBI:537519"/>
        <dbReference type="EC" id="1.1.1.3"/>
    </reaction>
    <physiologicalReaction direction="right-to-left" evidence="11">
        <dbReference type="Rhea" id="RHEA:15763"/>
    </physiologicalReaction>
</comment>
<comment type="pathway">
    <text evidence="2">Amino-acid biosynthesis; L-methionine biosynthesis via de novo pathway; L-homoserine from L-aspartate: step 3/3.</text>
</comment>
<comment type="pathway">
    <text evidence="1">Amino-acid biosynthesis; L-threonine biosynthesis; L-threonine from L-aspartate: step 3/5.</text>
</comment>
<dbReference type="PIRSF" id="PIRSF000098">
    <property type="entry name" value="Homoser_dehydrog"/>
    <property type="match status" value="1"/>
</dbReference>
<evidence type="ECO:0000259" key="15">
    <source>
        <dbReference type="Pfam" id="PF03447"/>
    </source>
</evidence>
<evidence type="ECO:0000256" key="2">
    <source>
        <dbReference type="ARBA" id="ARBA00005062"/>
    </source>
</evidence>
<evidence type="ECO:0000256" key="3">
    <source>
        <dbReference type="ARBA" id="ARBA00006753"/>
    </source>
</evidence>
<dbReference type="EC" id="1.1.1.3" evidence="4"/>
<keyword evidence="6" id="KW-0028">Amino-acid biosynthesis</keyword>
<evidence type="ECO:0000256" key="6">
    <source>
        <dbReference type="ARBA" id="ARBA00022605"/>
    </source>
</evidence>
<dbReference type="NCBIfam" id="NF004976">
    <property type="entry name" value="PRK06349.1"/>
    <property type="match status" value="1"/>
</dbReference>
<dbReference type="AlphaFoldDB" id="A0A7W8FXD7"/>
<dbReference type="GO" id="GO:0009088">
    <property type="term" value="P:threonine biosynthetic process"/>
    <property type="evidence" value="ECO:0007669"/>
    <property type="project" value="UniProtKB-UniPathway"/>
</dbReference>
<keyword evidence="10" id="KW-0486">Methionine biosynthesis</keyword>
<dbReference type="GO" id="GO:0050661">
    <property type="term" value="F:NADP binding"/>
    <property type="evidence" value="ECO:0007669"/>
    <property type="project" value="InterPro"/>
</dbReference>
<comment type="caution">
    <text evidence="16">The sequence shown here is derived from an EMBL/GenBank/DDBJ whole genome shotgun (WGS) entry which is preliminary data.</text>
</comment>
<feature type="binding site" evidence="13">
    <location>
        <begin position="6"/>
        <end position="13"/>
    </location>
    <ligand>
        <name>NADP(+)</name>
        <dbReference type="ChEBI" id="CHEBI:58349"/>
    </ligand>
</feature>
<evidence type="ECO:0000256" key="11">
    <source>
        <dbReference type="ARBA" id="ARBA00048841"/>
    </source>
</evidence>
<evidence type="ECO:0000256" key="12">
    <source>
        <dbReference type="PIRSR" id="PIRSR000098-1"/>
    </source>
</evidence>
<dbReference type="Pfam" id="PF03447">
    <property type="entry name" value="NAD_binding_3"/>
    <property type="match status" value="1"/>
</dbReference>
<reference evidence="16 17" key="1">
    <citation type="submission" date="2020-08" db="EMBL/GenBank/DDBJ databases">
        <title>Genomic Encyclopedia of Type Strains, Phase IV (KMG-IV): sequencing the most valuable type-strain genomes for metagenomic binning, comparative biology and taxonomic classification.</title>
        <authorList>
            <person name="Goeker M."/>
        </authorList>
    </citation>
    <scope>NUCLEOTIDE SEQUENCE [LARGE SCALE GENOMIC DNA]</scope>
    <source>
        <strain evidence="16 17">DSM 25799</strain>
    </source>
</reference>
<dbReference type="PANTHER" id="PTHR43331:SF1">
    <property type="entry name" value="HOMOSERINE DEHYDROGENASE"/>
    <property type="match status" value="1"/>
</dbReference>
<evidence type="ECO:0000259" key="14">
    <source>
        <dbReference type="Pfam" id="PF00742"/>
    </source>
</evidence>
<dbReference type="UniPathway" id="UPA00051">
    <property type="reaction ID" value="UER00465"/>
</dbReference>
<dbReference type="FunFam" id="3.30.360.10:FF:000005">
    <property type="entry name" value="Homoserine dehydrogenase"/>
    <property type="match status" value="1"/>
</dbReference>
<dbReference type="UniPathway" id="UPA00050">
    <property type="reaction ID" value="UER00063"/>
</dbReference>
<dbReference type="InterPro" id="IPR005106">
    <property type="entry name" value="Asp/hSer_DH_NAD-bd"/>
</dbReference>
<keyword evidence="7" id="KW-0791">Threonine biosynthesis</keyword>
<evidence type="ECO:0000256" key="8">
    <source>
        <dbReference type="ARBA" id="ARBA00023002"/>
    </source>
</evidence>
<dbReference type="EMBL" id="JACHHK010000003">
    <property type="protein sequence ID" value="MBB5182842.1"/>
    <property type="molecule type" value="Genomic_DNA"/>
</dbReference>
<proteinExistence type="inferred from homology"/>
<feature type="binding site" evidence="13">
    <location>
        <position position="99"/>
    </location>
    <ligand>
        <name>NADPH</name>
        <dbReference type="ChEBI" id="CHEBI:57783"/>
    </ligand>
</feature>
<dbReference type="Pfam" id="PF00742">
    <property type="entry name" value="Homoserine_dh"/>
    <property type="match status" value="1"/>
</dbReference>
<dbReference type="SUPFAM" id="SSF51735">
    <property type="entry name" value="NAD(P)-binding Rossmann-fold domains"/>
    <property type="match status" value="1"/>
</dbReference>
<dbReference type="Gene3D" id="3.40.50.720">
    <property type="entry name" value="NAD(P)-binding Rossmann-like Domain"/>
    <property type="match status" value="1"/>
</dbReference>
<name>A0A7W8FXD7_9FIRM</name>
<evidence type="ECO:0000256" key="9">
    <source>
        <dbReference type="ARBA" id="ARBA00023053"/>
    </source>
</evidence>
<keyword evidence="13" id="KW-0521">NADP</keyword>
<organism evidence="16 17">
    <name type="scientific">Catenisphaera adipataccumulans</name>
    <dbReference type="NCBI Taxonomy" id="700500"/>
    <lineage>
        <taxon>Bacteria</taxon>
        <taxon>Bacillati</taxon>
        <taxon>Bacillota</taxon>
        <taxon>Erysipelotrichia</taxon>
        <taxon>Erysipelotrichales</taxon>
        <taxon>Erysipelotrichaceae</taxon>
        <taxon>Catenisphaera</taxon>
    </lineage>
</organism>
<dbReference type="InterPro" id="IPR001342">
    <property type="entry name" value="HDH_cat"/>
</dbReference>
<evidence type="ECO:0000256" key="1">
    <source>
        <dbReference type="ARBA" id="ARBA00005056"/>
    </source>
</evidence>
<evidence type="ECO:0000313" key="16">
    <source>
        <dbReference type="EMBL" id="MBB5182842.1"/>
    </source>
</evidence>
<dbReference type="InterPro" id="IPR036291">
    <property type="entry name" value="NAD(P)-bd_dom_sf"/>
</dbReference>
<evidence type="ECO:0000256" key="13">
    <source>
        <dbReference type="PIRSR" id="PIRSR000098-2"/>
    </source>
</evidence>
<feature type="binding site" evidence="13">
    <location>
        <position position="184"/>
    </location>
    <ligand>
        <name>L-homoserine</name>
        <dbReference type="ChEBI" id="CHEBI:57476"/>
    </ligand>
</feature>
<evidence type="ECO:0000256" key="7">
    <source>
        <dbReference type="ARBA" id="ARBA00022697"/>
    </source>
</evidence>
<dbReference type="GO" id="GO:0009086">
    <property type="term" value="P:methionine biosynthetic process"/>
    <property type="evidence" value="ECO:0007669"/>
    <property type="project" value="UniProtKB-KW"/>
</dbReference>
<keyword evidence="17" id="KW-1185">Reference proteome</keyword>
<dbReference type="InterPro" id="IPR016204">
    <property type="entry name" value="HDH"/>
</dbReference>
<comment type="similarity">
    <text evidence="3">Belongs to the homoserine dehydrogenase family.</text>
</comment>
<dbReference type="GO" id="GO:0004412">
    <property type="term" value="F:homoserine dehydrogenase activity"/>
    <property type="evidence" value="ECO:0007669"/>
    <property type="project" value="UniProtKB-EC"/>
</dbReference>
<evidence type="ECO:0000256" key="4">
    <source>
        <dbReference type="ARBA" id="ARBA00013213"/>
    </source>
</evidence>
<accession>A0A7W8FXD7</accession>
<evidence type="ECO:0000313" key="17">
    <source>
        <dbReference type="Proteomes" id="UP000539953"/>
    </source>
</evidence>
<gene>
    <name evidence="16" type="ORF">HNQ47_000862</name>
</gene>
<dbReference type="PANTHER" id="PTHR43331">
    <property type="entry name" value="HOMOSERINE DEHYDROGENASE"/>
    <property type="match status" value="1"/>
</dbReference>
<keyword evidence="8 16" id="KW-0560">Oxidoreductase</keyword>
<feature type="domain" description="Homoserine dehydrogenase catalytic" evidence="14">
    <location>
        <begin position="131"/>
        <end position="309"/>
    </location>
</feature>
<protein>
    <recommendedName>
        <fullName evidence="5">Homoserine dehydrogenase</fullName>
        <ecNumber evidence="4">1.1.1.3</ecNumber>
    </recommendedName>
</protein>
<dbReference type="RefSeq" id="WP_246346055.1">
    <property type="nucleotide sequence ID" value="NZ_JACHHK010000003.1"/>
</dbReference>
<dbReference type="Gene3D" id="3.30.70.260">
    <property type="match status" value="1"/>
</dbReference>
<evidence type="ECO:0000256" key="10">
    <source>
        <dbReference type="ARBA" id="ARBA00023167"/>
    </source>
</evidence>
<feature type="domain" description="Aspartate/homoserine dehydrogenase NAD-binding" evidence="15">
    <location>
        <begin position="7"/>
        <end position="123"/>
    </location>
</feature>
<keyword evidence="9" id="KW-0915">Sodium</keyword>
<dbReference type="Gene3D" id="3.30.360.10">
    <property type="entry name" value="Dihydrodipicolinate Reductase, domain 2"/>
    <property type="match status" value="1"/>
</dbReference>
<feature type="active site" description="Proton donor" evidence="12">
    <location>
        <position position="199"/>
    </location>
</feature>
<sequence length="397" mass="43443">MKIAVLGYGTVGAGVVDVLTMNKGSITKRIGTEIDVKYVLDLRDFPGTIVENIVTHDIEDILNDPEVEIVVETMGGLKPAYEFTKRALSADKNVCTSNKELVAEHGVELCQIAAEHNVNYMFEASCGGGIPIIRALNTSLRQDEILEISGILNGTTNYIMTSMYDNGETFKEALKEAQEKGYAELHPEADLEGHDAQRKIAILSSLAYGHHLDYKKVPTEGIDQIRIQDIQYAKAMNMKIKLLATSQVAEEGTWAMVSPRLVDDQNILYHVDGVMNAVFVKGNALGDAMFYGSGAGSLPTASAVCADVLDCAQHPHETLKTDITAEPLAQMPTDQVKNTFFVRCSGGESQAKQVFGITDTMHVIDGEFGFWTPEMTEKDFTKKAAQVDGIIKFIRRG</sequence>
<dbReference type="Proteomes" id="UP000539953">
    <property type="component" value="Unassembled WGS sequence"/>
</dbReference>
<dbReference type="SUPFAM" id="SSF55347">
    <property type="entry name" value="Glyceraldehyde-3-phosphate dehydrogenase-like, C-terminal domain"/>
    <property type="match status" value="1"/>
</dbReference>
<evidence type="ECO:0000256" key="5">
    <source>
        <dbReference type="ARBA" id="ARBA00013376"/>
    </source>
</evidence>